<protein>
    <submittedName>
        <fullName evidence="1">Uncharacterized protein</fullName>
    </submittedName>
</protein>
<keyword evidence="1" id="KW-0614">Plasmid</keyword>
<dbReference type="EMBL" id="CP117268">
    <property type="protein sequence ID" value="WFS25700.1"/>
    <property type="molecule type" value="Genomic_DNA"/>
</dbReference>
<sequence>MFRASLTVRQTMDGAELIAHGAWGLLDHFPSNPSARHAASLGS</sequence>
<geneLocation type="plasmid" evidence="1 2">
    <name>unnamed1</name>
</geneLocation>
<reference evidence="1 2" key="1">
    <citation type="journal article" date="2019" name="Phytopathology">
        <title>A Novel Group of Rhizobium tumorigenes-Like Agrobacteria Associated with Crown Gall Disease of Rhododendron and Blueberry.</title>
        <authorList>
            <person name="Kuzmanovic N."/>
            <person name="Behrens P."/>
            <person name="Idczak E."/>
            <person name="Wagner S."/>
            <person name="Gotz M."/>
            <person name="Sproer C."/>
            <person name="Bunk B."/>
            <person name="Overmann J."/>
            <person name="Smalla K."/>
        </authorList>
    </citation>
    <scope>NUCLEOTIDE SEQUENCE [LARGE SCALE GENOMIC DNA]</scope>
    <source>
        <strain evidence="2">rho-6.2</strain>
    </source>
</reference>
<dbReference type="RefSeq" id="WP_257625674.1">
    <property type="nucleotide sequence ID" value="NZ_CP117268.1"/>
</dbReference>
<dbReference type="Proteomes" id="UP000318939">
    <property type="component" value="Plasmid unnamed1"/>
</dbReference>
<evidence type="ECO:0000313" key="2">
    <source>
        <dbReference type="Proteomes" id="UP000318939"/>
    </source>
</evidence>
<gene>
    <name evidence="1" type="ORF">PR018_19175</name>
</gene>
<proteinExistence type="predicted"/>
<accession>A0ABY8IRN0</accession>
<keyword evidence="2" id="KW-1185">Reference proteome</keyword>
<organism evidence="1 2">
    <name type="scientific">Rhizobium rhododendri</name>
    <dbReference type="NCBI Taxonomy" id="2506430"/>
    <lineage>
        <taxon>Bacteria</taxon>
        <taxon>Pseudomonadati</taxon>
        <taxon>Pseudomonadota</taxon>
        <taxon>Alphaproteobacteria</taxon>
        <taxon>Hyphomicrobiales</taxon>
        <taxon>Rhizobiaceae</taxon>
        <taxon>Rhizobium/Agrobacterium group</taxon>
        <taxon>Rhizobium</taxon>
    </lineage>
</organism>
<reference evidence="1 2" key="2">
    <citation type="journal article" date="2023" name="MicrobiologyOpen">
        <title>Genomics of the tumorigenes clade of the family Rhizobiaceae and description of Rhizobium rhododendri sp. nov.</title>
        <authorList>
            <person name="Kuzmanovic N."/>
            <person name="diCenzo G.C."/>
            <person name="Bunk B."/>
            <person name="Sproeer C."/>
            <person name="Fruehling A."/>
            <person name="Neumann-Schaal M."/>
            <person name="Overmann J."/>
            <person name="Smalla K."/>
        </authorList>
    </citation>
    <scope>NUCLEOTIDE SEQUENCE [LARGE SCALE GENOMIC DNA]</scope>
    <source>
        <strain evidence="2">rho-6.2</strain>
        <plasmid evidence="1 2">unnamed1</plasmid>
    </source>
</reference>
<evidence type="ECO:0000313" key="1">
    <source>
        <dbReference type="EMBL" id="WFS25700.1"/>
    </source>
</evidence>
<name>A0ABY8IRN0_9HYPH</name>